<accession>A0A8J4E4G2</accession>
<dbReference type="EMBL" id="BOPG01000044">
    <property type="protein sequence ID" value="GIJ58917.1"/>
    <property type="molecule type" value="Genomic_DNA"/>
</dbReference>
<feature type="region of interest" description="Disordered" evidence="1">
    <location>
        <begin position="328"/>
        <end position="351"/>
    </location>
</feature>
<proteinExistence type="predicted"/>
<name>A0A8J4E4G2_9ACTN</name>
<gene>
    <name evidence="2" type="ORF">Vau01_064330</name>
</gene>
<evidence type="ECO:0000313" key="2">
    <source>
        <dbReference type="EMBL" id="GIJ58917.1"/>
    </source>
</evidence>
<evidence type="ECO:0000313" key="3">
    <source>
        <dbReference type="Proteomes" id="UP000612585"/>
    </source>
</evidence>
<comment type="caution">
    <text evidence="2">The sequence shown here is derived from an EMBL/GenBank/DDBJ whole genome shotgun (WGS) entry which is preliminary data.</text>
</comment>
<sequence length="1149" mass="123626">MSDVSNEPSGGQGNDVGTGPERTPIAVDVAEAVWRPFFVDPILSRPPTPVGPGNVPAGGDLDLGIGWDRFEQLMVFVARGLLGLNRVKFRRYGLPGQAQHGIDLAGRHADGSYTVVQCKEYDEFKAADLREAVSKFAVGDRPFGSRRLIVAVSVVTRDTRVEEELGRLQDQYPDLEIELWGAEQINDVLRERADIVARFWTRETAETFCTGAPLPGVSAPPPDWARVADQVLLTPLGVDGMDEDLARADELRTDQPLAAAPIYADLADRLDADGYTGHANLMRRRQLDALAAAGEEAAWAALTAQLAATALHEGDWFRARSLRMNLDPRAPRPVRVPPPEPGDADSGAAGDPQTRAITAWHLQLIAAAVTAATHQLADSSALITALRQPLPAGVEVPTYQPLLVLLAAELTYADAVITPQDQPTAGGSAPVANPVVPAVSALDDLISAALRQLASAPPSPDTRDVAVRLQLVRATYDPQARAELVAQARQRRLPRHHAALVLAAQARREAIDGFAEEAVEHFRQAVEHGLHDGRTDHAAGWLYAIRAVGISYGPLTDRMDEEHMLAQALPKTGGRRLIRRVRDPQTDARREALDGDAIDAIRAARRWLADCIVTGDWADEDVAAELLGDLYAANLEPDRAACCYQWGNALTKAIKLAKDVGDHVLPRAATGSGPWWQRAASLAIAAEQQDLIDDATAAALLRELFDLVVRGRAGELVEGPGQPLTRRTTATMLIFAGRGSSEDARRVLDLLANDVTRAADHYFPHDEQHVQACLAIAAHHAELAWAAFVRLFDLAEAGAPKALEALRQPAVRAVLEESAPAADGAPLGALTEQQRRTLRDRLHAMAAAGRYEAGLAAAMLGDTDPAVTQRALAARKRLLSRPEPDGHGHAFGTAMVSDSYLVGFLAPDQQRACLDKVLAVASDRREAAVNRQDALTAAANLVRTQPDSVKADVHARSRPFVTGDQDGSALDDETTNPHPLSSFKINFGSPSLQAEGLRLALGSAVSAEEIAWVRETAMVLIGSGNQRLARESAQVLSRMGVDVVQDLDVTFLVGHPDRVVREFAAFVAATAPSRYAKILRVLAADADWTVRLQLAMRLNAFVKSSGGIAGDPEPARLDQSALTIAQDVLTALSRDVRHRIRRAAADQSR</sequence>
<keyword evidence="3" id="KW-1185">Reference proteome</keyword>
<evidence type="ECO:0008006" key="4">
    <source>
        <dbReference type="Google" id="ProtNLM"/>
    </source>
</evidence>
<protein>
    <recommendedName>
        <fullName evidence="4">Restriction endonuclease</fullName>
    </recommendedName>
</protein>
<feature type="region of interest" description="Disordered" evidence="1">
    <location>
        <begin position="956"/>
        <end position="975"/>
    </location>
</feature>
<evidence type="ECO:0000256" key="1">
    <source>
        <dbReference type="SAM" id="MobiDB-lite"/>
    </source>
</evidence>
<organism evidence="2 3">
    <name type="scientific">Virgisporangium aurantiacum</name>
    <dbReference type="NCBI Taxonomy" id="175570"/>
    <lineage>
        <taxon>Bacteria</taxon>
        <taxon>Bacillati</taxon>
        <taxon>Actinomycetota</taxon>
        <taxon>Actinomycetes</taxon>
        <taxon>Micromonosporales</taxon>
        <taxon>Micromonosporaceae</taxon>
        <taxon>Virgisporangium</taxon>
    </lineage>
</organism>
<dbReference type="Proteomes" id="UP000612585">
    <property type="component" value="Unassembled WGS sequence"/>
</dbReference>
<dbReference type="AlphaFoldDB" id="A0A8J4E4G2"/>
<feature type="region of interest" description="Disordered" evidence="1">
    <location>
        <begin position="1"/>
        <end position="22"/>
    </location>
</feature>
<reference evidence="2" key="1">
    <citation type="submission" date="2021-01" db="EMBL/GenBank/DDBJ databases">
        <title>Whole genome shotgun sequence of Virgisporangium aurantiacum NBRC 16421.</title>
        <authorList>
            <person name="Komaki H."/>
            <person name="Tamura T."/>
        </authorList>
    </citation>
    <scope>NUCLEOTIDE SEQUENCE</scope>
    <source>
        <strain evidence="2">NBRC 16421</strain>
    </source>
</reference>